<sequence>MTTSDRTARIREAQTLVIKRMKADPAAARSTIVTTGRIDEGLTCHVEQGRFTAVADLGRGMGGDAEGPSPGFYGRAAIVGCVGMGVKMLAAREGLVFDSMTITVETDFDDAALFGLGNSSAAPLVTRIEIEITSDADPAQVSDCVGRALEMDPWFLALRDAQLVQPRTTLRRTSPQDIGDLGTGAKSDADRTAPAMAGTDARQRDSAEHG</sequence>
<dbReference type="PANTHER" id="PTHR35368:SF1">
    <property type="entry name" value="HYDROPEROXIDE REDUCTASE"/>
    <property type="match status" value="1"/>
</dbReference>
<reference evidence="2 3" key="1">
    <citation type="submission" date="2019-11" db="EMBL/GenBank/DDBJ databases">
        <title>Pseudooceanicola pacifica sp. nov., isolated from deep-sea sediment of the Pacific Ocean.</title>
        <authorList>
            <person name="Lyu L."/>
        </authorList>
    </citation>
    <scope>NUCLEOTIDE SEQUENCE [LARGE SCALE GENOMIC DNA]</scope>
    <source>
        <strain evidence="2 3">216_PA32_1</strain>
    </source>
</reference>
<dbReference type="Proteomes" id="UP000443843">
    <property type="component" value="Unassembled WGS sequence"/>
</dbReference>
<proteinExistence type="predicted"/>
<dbReference type="InterPro" id="IPR052924">
    <property type="entry name" value="OsmC/Ohr_hydroprdx_reductase"/>
</dbReference>
<evidence type="ECO:0000313" key="2">
    <source>
        <dbReference type="EMBL" id="MWB78071.1"/>
    </source>
</evidence>
<gene>
    <name evidence="2" type="ORF">GLS40_08560</name>
</gene>
<dbReference type="InterPro" id="IPR015946">
    <property type="entry name" value="KH_dom-like_a/b"/>
</dbReference>
<organism evidence="2 3">
    <name type="scientific">Pseudooceanicola pacificus</name>
    <dbReference type="NCBI Taxonomy" id="2676438"/>
    <lineage>
        <taxon>Bacteria</taxon>
        <taxon>Pseudomonadati</taxon>
        <taxon>Pseudomonadota</taxon>
        <taxon>Alphaproteobacteria</taxon>
        <taxon>Rhodobacterales</taxon>
        <taxon>Paracoccaceae</taxon>
        <taxon>Pseudooceanicola</taxon>
    </lineage>
</organism>
<feature type="region of interest" description="Disordered" evidence="1">
    <location>
        <begin position="167"/>
        <end position="210"/>
    </location>
</feature>
<evidence type="ECO:0008006" key="4">
    <source>
        <dbReference type="Google" id="ProtNLM"/>
    </source>
</evidence>
<name>A0A844W5H8_9RHOB</name>
<evidence type="ECO:0000313" key="3">
    <source>
        <dbReference type="Proteomes" id="UP000443843"/>
    </source>
</evidence>
<keyword evidence="3" id="KW-1185">Reference proteome</keyword>
<dbReference type="InterPro" id="IPR036102">
    <property type="entry name" value="OsmC/Ohrsf"/>
</dbReference>
<dbReference type="Pfam" id="PF02566">
    <property type="entry name" value="OsmC"/>
    <property type="match status" value="1"/>
</dbReference>
<protein>
    <recommendedName>
        <fullName evidence="4">OsmC-like protein</fullName>
    </recommendedName>
</protein>
<feature type="compositionally biased region" description="Basic and acidic residues" evidence="1">
    <location>
        <begin position="201"/>
        <end position="210"/>
    </location>
</feature>
<dbReference type="AlphaFoldDB" id="A0A844W5H8"/>
<evidence type="ECO:0000256" key="1">
    <source>
        <dbReference type="SAM" id="MobiDB-lite"/>
    </source>
</evidence>
<comment type="caution">
    <text evidence="2">The sequence shown here is derived from an EMBL/GenBank/DDBJ whole genome shotgun (WGS) entry which is preliminary data.</text>
</comment>
<feature type="compositionally biased region" description="Polar residues" evidence="1">
    <location>
        <begin position="167"/>
        <end position="176"/>
    </location>
</feature>
<accession>A0A844W5H8</accession>
<dbReference type="EMBL" id="WNXQ01000004">
    <property type="protein sequence ID" value="MWB78071.1"/>
    <property type="molecule type" value="Genomic_DNA"/>
</dbReference>
<dbReference type="SUPFAM" id="SSF82784">
    <property type="entry name" value="OsmC-like"/>
    <property type="match status" value="1"/>
</dbReference>
<dbReference type="PANTHER" id="PTHR35368">
    <property type="entry name" value="HYDROPEROXIDE REDUCTASE"/>
    <property type="match status" value="1"/>
</dbReference>
<dbReference type="InterPro" id="IPR003718">
    <property type="entry name" value="OsmC/Ohr_fam"/>
</dbReference>
<dbReference type="RefSeq" id="WP_160382345.1">
    <property type="nucleotide sequence ID" value="NZ_WNXQ01000004.1"/>
</dbReference>
<dbReference type="Gene3D" id="3.30.300.20">
    <property type="match status" value="1"/>
</dbReference>